<keyword evidence="2" id="KW-0436">Ligase</keyword>
<comment type="caution">
    <text evidence="10">The sequence shown here is derived from an EMBL/GenBank/DDBJ whole genome shotgun (WGS) entry which is preliminary data.</text>
</comment>
<dbReference type="EMBL" id="JBHRSL010000002">
    <property type="protein sequence ID" value="MFC3050656.1"/>
    <property type="molecule type" value="Genomic_DNA"/>
</dbReference>
<dbReference type="SUPFAM" id="SSF52440">
    <property type="entry name" value="PreATP-grasp domain"/>
    <property type="match status" value="1"/>
</dbReference>
<evidence type="ECO:0000259" key="7">
    <source>
        <dbReference type="PROSITE" id="PS50968"/>
    </source>
</evidence>
<dbReference type="PROSITE" id="PS00867">
    <property type="entry name" value="CPSASE_2"/>
    <property type="match status" value="1"/>
</dbReference>
<dbReference type="SMART" id="SM00878">
    <property type="entry name" value="Biotin_carb_C"/>
    <property type="match status" value="1"/>
</dbReference>
<comment type="cofactor">
    <cofactor evidence="1">
        <name>biotin</name>
        <dbReference type="ChEBI" id="CHEBI:57586"/>
    </cofactor>
</comment>
<dbReference type="PROSITE" id="PS50968">
    <property type="entry name" value="BIOTINYL_LIPOYL"/>
    <property type="match status" value="1"/>
</dbReference>
<evidence type="ECO:0000256" key="6">
    <source>
        <dbReference type="PROSITE-ProRule" id="PRU00409"/>
    </source>
</evidence>
<feature type="domain" description="ATP-grasp" evidence="8">
    <location>
        <begin position="123"/>
        <end position="325"/>
    </location>
</feature>
<dbReference type="InterPro" id="IPR011764">
    <property type="entry name" value="Biotin_carboxylation_dom"/>
</dbReference>
<dbReference type="Pfam" id="PF00289">
    <property type="entry name" value="Biotin_carb_N"/>
    <property type="match status" value="1"/>
</dbReference>
<feature type="domain" description="Biotin carboxylation" evidence="9">
    <location>
        <begin position="4"/>
        <end position="458"/>
    </location>
</feature>
<gene>
    <name evidence="10" type="ORF">ACFOKA_01935</name>
</gene>
<dbReference type="InterPro" id="IPR005479">
    <property type="entry name" value="CPAse_ATP-bd"/>
</dbReference>
<dbReference type="InterPro" id="IPR050856">
    <property type="entry name" value="Biotin_carboxylase_complex"/>
</dbReference>
<dbReference type="Gene3D" id="2.40.50.100">
    <property type="match status" value="1"/>
</dbReference>
<keyword evidence="4 6" id="KW-0067">ATP-binding</keyword>
<dbReference type="InterPro" id="IPR011054">
    <property type="entry name" value="Rudment_hybrid_motif"/>
</dbReference>
<evidence type="ECO:0000256" key="3">
    <source>
        <dbReference type="ARBA" id="ARBA00022741"/>
    </source>
</evidence>
<dbReference type="InterPro" id="IPR005482">
    <property type="entry name" value="Biotin_COase_C"/>
</dbReference>
<protein>
    <submittedName>
        <fullName evidence="10">Biotin carboxylase N-terminal domain-containing protein</fullName>
    </submittedName>
</protein>
<dbReference type="PROSITE" id="PS50975">
    <property type="entry name" value="ATP_GRASP"/>
    <property type="match status" value="1"/>
</dbReference>
<accession>A0ABV7D0I2</accession>
<dbReference type="InterPro" id="IPR011053">
    <property type="entry name" value="Single_hybrid_motif"/>
</dbReference>
<evidence type="ECO:0000256" key="5">
    <source>
        <dbReference type="ARBA" id="ARBA00023267"/>
    </source>
</evidence>
<dbReference type="InterPro" id="IPR001882">
    <property type="entry name" value="Biotin_BS"/>
</dbReference>
<dbReference type="InterPro" id="IPR005481">
    <property type="entry name" value="BC-like_N"/>
</dbReference>
<dbReference type="PROSITE" id="PS50979">
    <property type="entry name" value="BC"/>
    <property type="match status" value="1"/>
</dbReference>
<evidence type="ECO:0000256" key="1">
    <source>
        <dbReference type="ARBA" id="ARBA00001953"/>
    </source>
</evidence>
<evidence type="ECO:0000313" key="11">
    <source>
        <dbReference type="Proteomes" id="UP001595444"/>
    </source>
</evidence>
<evidence type="ECO:0000259" key="8">
    <source>
        <dbReference type="PROSITE" id="PS50975"/>
    </source>
</evidence>
<name>A0ABV7D0I2_9PROT</name>
<proteinExistence type="predicted"/>
<dbReference type="SUPFAM" id="SSF51246">
    <property type="entry name" value="Rudiment single hybrid motif"/>
    <property type="match status" value="1"/>
</dbReference>
<reference evidence="11" key="1">
    <citation type="journal article" date="2019" name="Int. J. Syst. Evol. Microbiol.">
        <title>The Global Catalogue of Microorganisms (GCM) 10K type strain sequencing project: providing services to taxonomists for standard genome sequencing and annotation.</title>
        <authorList>
            <consortium name="The Broad Institute Genomics Platform"/>
            <consortium name="The Broad Institute Genome Sequencing Center for Infectious Disease"/>
            <person name="Wu L."/>
            <person name="Ma J."/>
        </authorList>
    </citation>
    <scope>NUCLEOTIDE SEQUENCE [LARGE SCALE GENOMIC DNA]</scope>
    <source>
        <strain evidence="11">KCTC 62164</strain>
    </source>
</reference>
<evidence type="ECO:0000259" key="9">
    <source>
        <dbReference type="PROSITE" id="PS50979"/>
    </source>
</evidence>
<dbReference type="Pfam" id="PF21139">
    <property type="entry name" value="BT_MCC_alpha"/>
    <property type="match status" value="1"/>
</dbReference>
<dbReference type="Gene3D" id="3.30.470.20">
    <property type="entry name" value="ATP-grasp fold, B domain"/>
    <property type="match status" value="1"/>
</dbReference>
<sequence>MSNRIQTLLIANRGEIACRIMKTCKRLGIRTVAVYSDADARSMHTQMADDAVHIGGAAATDSYLCADKILAAAKLTGADAIHPGYGFLSENPGFAESCAQNGIIFVGPSADAMRAMALKGAAKKLMEDANVPVVPGYHGDDQSVETLSKAAREIGFPVLIKAVAGGGGKGMRTVMQESELVAAIEGARREGKNSFSNDTLLIEKYIQKPRHIEIQVFADRSGHTVHLFERDCSLQRRHQKVIEEAPAPGMTAEMRAAMGSAAVKAAEAIGYEGAGTVEFIVDVENGLQDAPFYFMEMNTRLQVEHPVTEMITGQDLVEWQLYVAEGKPLPLDQKGVNAAVTGHAVEVRLYAEDPYHDFMPSTGTIALFNPDAPTSSNQRIDAGVKAGDAVTIYYDPMIAKLIAKGEDRESAIAALIALVQETPITGLATNRDFLMRLLAHKGFQDGDVHTGFIGTHSGTLLAEPVPCARDYAVAVFALAASRQNGADPWDVNDTFRMNLSNEEPFWFEAAEGESLKVVLQKDNRQYKATIGDQSFVADIVSYGDNRLRYVLDGQRNSVFVDAGTGHVTLITADTSLTLKRRTYDAGSDNDADGPGTVLSPMPGKILDVKASNGDLVSKGQALLVLEAMKMEQTIVAPRDGLVANLNLKSGDQISGGAILLTIEDAS</sequence>
<dbReference type="SUPFAM" id="SSF56059">
    <property type="entry name" value="Glutathione synthetase ATP-binding domain-like"/>
    <property type="match status" value="1"/>
</dbReference>
<evidence type="ECO:0000256" key="2">
    <source>
        <dbReference type="ARBA" id="ARBA00022598"/>
    </source>
</evidence>
<dbReference type="Pfam" id="PF02786">
    <property type="entry name" value="CPSase_L_D2"/>
    <property type="match status" value="1"/>
</dbReference>
<dbReference type="SUPFAM" id="SSF51230">
    <property type="entry name" value="Single hybrid motif"/>
    <property type="match status" value="1"/>
</dbReference>
<keyword evidence="11" id="KW-1185">Reference proteome</keyword>
<dbReference type="InterPro" id="IPR011761">
    <property type="entry name" value="ATP-grasp"/>
</dbReference>
<dbReference type="InterPro" id="IPR016185">
    <property type="entry name" value="PreATP-grasp_dom_sf"/>
</dbReference>
<dbReference type="RefSeq" id="WP_194212865.1">
    <property type="nucleotide sequence ID" value="NZ_CP061205.1"/>
</dbReference>
<dbReference type="InterPro" id="IPR048429">
    <property type="entry name" value="MCC_alpha_BT"/>
</dbReference>
<keyword evidence="3 6" id="KW-0547">Nucleotide-binding</keyword>
<keyword evidence="5" id="KW-0092">Biotin</keyword>
<dbReference type="PANTHER" id="PTHR18866:SF33">
    <property type="entry name" value="METHYLCROTONOYL-COA CARBOXYLASE SUBUNIT ALPHA, MITOCHONDRIAL-RELATED"/>
    <property type="match status" value="1"/>
</dbReference>
<evidence type="ECO:0000256" key="4">
    <source>
        <dbReference type="ARBA" id="ARBA00022840"/>
    </source>
</evidence>
<dbReference type="InterPro" id="IPR000089">
    <property type="entry name" value="Biotin_lipoyl"/>
</dbReference>
<dbReference type="PROSITE" id="PS00188">
    <property type="entry name" value="BIOTIN"/>
    <property type="match status" value="1"/>
</dbReference>
<organism evidence="10 11">
    <name type="scientific">Kordiimonas pumila</name>
    <dbReference type="NCBI Taxonomy" id="2161677"/>
    <lineage>
        <taxon>Bacteria</taxon>
        <taxon>Pseudomonadati</taxon>
        <taxon>Pseudomonadota</taxon>
        <taxon>Alphaproteobacteria</taxon>
        <taxon>Kordiimonadales</taxon>
        <taxon>Kordiimonadaceae</taxon>
        <taxon>Kordiimonas</taxon>
    </lineage>
</organism>
<dbReference type="Pfam" id="PF02785">
    <property type="entry name" value="Biotin_carb_C"/>
    <property type="match status" value="1"/>
</dbReference>
<dbReference type="CDD" id="cd06850">
    <property type="entry name" value="biotinyl_domain"/>
    <property type="match status" value="1"/>
</dbReference>
<feature type="domain" description="Lipoyl-binding" evidence="7">
    <location>
        <begin position="588"/>
        <end position="663"/>
    </location>
</feature>
<dbReference type="Gene3D" id="3.30.700.40">
    <property type="match status" value="1"/>
</dbReference>
<evidence type="ECO:0000313" key="10">
    <source>
        <dbReference type="EMBL" id="MFC3050656.1"/>
    </source>
</evidence>
<dbReference type="PANTHER" id="PTHR18866">
    <property type="entry name" value="CARBOXYLASE:PYRUVATE/ACETYL-COA/PROPIONYL-COA CARBOXYLASE"/>
    <property type="match status" value="1"/>
</dbReference>
<dbReference type="Proteomes" id="UP001595444">
    <property type="component" value="Unassembled WGS sequence"/>
</dbReference>
<dbReference type="Pfam" id="PF00364">
    <property type="entry name" value="Biotin_lipoyl"/>
    <property type="match status" value="1"/>
</dbReference>